<sequence length="145" mass="15909">MLDCHPLWAFVHNMDHEHPIVMDLSSRASSFHSKAFLNVSLGPAHSHKSDKLYKGIAHYHSHDVIHHDLARALTLGRQKLHRVDTAPVPNCGVEHVGNDDISAAAFEGVFEKFGDLRFGASGYGFGEVVARLGDEEFGKGLGERG</sequence>
<reference evidence="1 2" key="1">
    <citation type="submission" date="2024-08" db="EMBL/GenBank/DDBJ databases">
        <title>Insights into the chromosomal genome structure of Flemingia macrophylla.</title>
        <authorList>
            <person name="Ding Y."/>
            <person name="Zhao Y."/>
            <person name="Bi W."/>
            <person name="Wu M."/>
            <person name="Zhao G."/>
            <person name="Gong Y."/>
            <person name="Li W."/>
            <person name="Zhang P."/>
        </authorList>
    </citation>
    <scope>NUCLEOTIDE SEQUENCE [LARGE SCALE GENOMIC DNA]</scope>
    <source>
        <strain evidence="1">DYQJB</strain>
        <tissue evidence="1">Leaf</tissue>
    </source>
</reference>
<dbReference type="EMBL" id="JBGMDY010000010">
    <property type="protein sequence ID" value="KAL2319803.1"/>
    <property type="molecule type" value="Genomic_DNA"/>
</dbReference>
<organism evidence="1 2">
    <name type="scientific">Flemingia macrophylla</name>
    <dbReference type="NCBI Taxonomy" id="520843"/>
    <lineage>
        <taxon>Eukaryota</taxon>
        <taxon>Viridiplantae</taxon>
        <taxon>Streptophyta</taxon>
        <taxon>Embryophyta</taxon>
        <taxon>Tracheophyta</taxon>
        <taxon>Spermatophyta</taxon>
        <taxon>Magnoliopsida</taxon>
        <taxon>eudicotyledons</taxon>
        <taxon>Gunneridae</taxon>
        <taxon>Pentapetalae</taxon>
        <taxon>rosids</taxon>
        <taxon>fabids</taxon>
        <taxon>Fabales</taxon>
        <taxon>Fabaceae</taxon>
        <taxon>Papilionoideae</taxon>
        <taxon>50 kb inversion clade</taxon>
        <taxon>NPAAA clade</taxon>
        <taxon>indigoferoid/millettioid clade</taxon>
        <taxon>Phaseoleae</taxon>
        <taxon>Flemingia</taxon>
    </lineage>
</organism>
<evidence type="ECO:0000313" key="2">
    <source>
        <dbReference type="Proteomes" id="UP001603857"/>
    </source>
</evidence>
<protein>
    <submittedName>
        <fullName evidence="1">Uncharacterized protein</fullName>
    </submittedName>
</protein>
<proteinExistence type="predicted"/>
<gene>
    <name evidence="1" type="ORF">Fmac_028772</name>
</gene>
<dbReference type="Proteomes" id="UP001603857">
    <property type="component" value="Unassembled WGS sequence"/>
</dbReference>
<keyword evidence="2" id="KW-1185">Reference proteome</keyword>
<name>A0ABD1L8X0_9FABA</name>
<accession>A0ABD1L8X0</accession>
<comment type="caution">
    <text evidence="1">The sequence shown here is derived from an EMBL/GenBank/DDBJ whole genome shotgun (WGS) entry which is preliminary data.</text>
</comment>
<dbReference type="AlphaFoldDB" id="A0ABD1L8X0"/>
<evidence type="ECO:0000313" key="1">
    <source>
        <dbReference type="EMBL" id="KAL2319803.1"/>
    </source>
</evidence>